<organism evidence="2 3">
    <name type="scientific">Mytilus galloprovincialis</name>
    <name type="common">Mediterranean mussel</name>
    <dbReference type="NCBI Taxonomy" id="29158"/>
    <lineage>
        <taxon>Eukaryota</taxon>
        <taxon>Metazoa</taxon>
        <taxon>Spiralia</taxon>
        <taxon>Lophotrochozoa</taxon>
        <taxon>Mollusca</taxon>
        <taxon>Bivalvia</taxon>
        <taxon>Autobranchia</taxon>
        <taxon>Pteriomorphia</taxon>
        <taxon>Mytilida</taxon>
        <taxon>Mytiloidea</taxon>
        <taxon>Mytilidae</taxon>
        <taxon>Mytilinae</taxon>
        <taxon>Mytilus</taxon>
    </lineage>
</organism>
<evidence type="ECO:0000313" key="2">
    <source>
        <dbReference type="EMBL" id="VDI33442.1"/>
    </source>
</evidence>
<reference evidence="2" key="1">
    <citation type="submission" date="2018-11" db="EMBL/GenBank/DDBJ databases">
        <authorList>
            <person name="Alioto T."/>
            <person name="Alioto T."/>
        </authorList>
    </citation>
    <scope>NUCLEOTIDE SEQUENCE</scope>
</reference>
<gene>
    <name evidence="2" type="ORF">MGAL_10B002312</name>
</gene>
<feature type="compositionally biased region" description="Polar residues" evidence="1">
    <location>
        <begin position="125"/>
        <end position="136"/>
    </location>
</feature>
<sequence length="147" mass="17278">METERLRTAQMQAERMLETRERSNRTKIKGLEETVATLKDQLSTEMKKRQLYISRSARTGDEIRDIRSILDSSLSNVTRDQSLDPLIMETETRKLDESLEFRGSYRSQPRRRTSPNRTPMKYSDRLTSTPAMRRTQSPIALRKKLLK</sequence>
<dbReference type="AlphaFoldDB" id="A0A8B6EFG7"/>
<keyword evidence="3" id="KW-1185">Reference proteome</keyword>
<dbReference type="Proteomes" id="UP000596742">
    <property type="component" value="Unassembled WGS sequence"/>
</dbReference>
<evidence type="ECO:0000256" key="1">
    <source>
        <dbReference type="SAM" id="MobiDB-lite"/>
    </source>
</evidence>
<name>A0A8B6EFG7_MYTGA</name>
<feature type="region of interest" description="Disordered" evidence="1">
    <location>
        <begin position="98"/>
        <end position="136"/>
    </location>
</feature>
<accession>A0A8B6EFG7</accession>
<evidence type="ECO:0000313" key="3">
    <source>
        <dbReference type="Proteomes" id="UP000596742"/>
    </source>
</evidence>
<dbReference type="EMBL" id="UYJE01005041">
    <property type="protein sequence ID" value="VDI33442.1"/>
    <property type="molecule type" value="Genomic_DNA"/>
</dbReference>
<comment type="caution">
    <text evidence="2">The sequence shown here is derived from an EMBL/GenBank/DDBJ whole genome shotgun (WGS) entry which is preliminary data.</text>
</comment>
<dbReference type="OrthoDB" id="6156698at2759"/>
<proteinExistence type="predicted"/>
<protein>
    <submittedName>
        <fullName evidence="2">Uncharacterized protein</fullName>
    </submittedName>
</protein>